<feature type="transmembrane region" description="Helical" evidence="1">
    <location>
        <begin position="73"/>
        <end position="96"/>
    </location>
</feature>
<reference evidence="3 4" key="1">
    <citation type="submission" date="2014-04" db="EMBL/GenBank/DDBJ databases">
        <authorList>
            <consortium name="DOE Joint Genome Institute"/>
            <person name="Kuo A."/>
            <person name="Kohler A."/>
            <person name="Costa M.D."/>
            <person name="Nagy L.G."/>
            <person name="Floudas D."/>
            <person name="Copeland A."/>
            <person name="Barry K.W."/>
            <person name="Cichocki N."/>
            <person name="Veneault-Fourrey C."/>
            <person name="LaButti K."/>
            <person name="Lindquist E.A."/>
            <person name="Lipzen A."/>
            <person name="Lundell T."/>
            <person name="Morin E."/>
            <person name="Murat C."/>
            <person name="Sun H."/>
            <person name="Tunlid A."/>
            <person name="Henrissat B."/>
            <person name="Grigoriev I.V."/>
            <person name="Hibbett D.S."/>
            <person name="Martin F."/>
            <person name="Nordberg H.P."/>
            <person name="Cantor M.N."/>
            <person name="Hua S.X."/>
        </authorList>
    </citation>
    <scope>NUCLEOTIDE SEQUENCE [LARGE SCALE GENOMIC DNA]</scope>
    <source>
        <strain evidence="3 4">Marx 270</strain>
    </source>
</reference>
<evidence type="ECO:0000313" key="3">
    <source>
        <dbReference type="EMBL" id="KIO01111.1"/>
    </source>
</evidence>
<feature type="transmembrane region" description="Helical" evidence="1">
    <location>
        <begin position="193"/>
        <end position="215"/>
    </location>
</feature>
<dbReference type="EMBL" id="KN831991">
    <property type="protein sequence ID" value="KIO01111.1"/>
    <property type="molecule type" value="Genomic_DNA"/>
</dbReference>
<gene>
    <name evidence="3" type="ORF">M404DRAFT_1003386</name>
</gene>
<evidence type="ECO:0000256" key="1">
    <source>
        <dbReference type="SAM" id="Phobius"/>
    </source>
</evidence>
<organism evidence="3 4">
    <name type="scientific">Pisolithus tinctorius Marx 270</name>
    <dbReference type="NCBI Taxonomy" id="870435"/>
    <lineage>
        <taxon>Eukaryota</taxon>
        <taxon>Fungi</taxon>
        <taxon>Dikarya</taxon>
        <taxon>Basidiomycota</taxon>
        <taxon>Agaricomycotina</taxon>
        <taxon>Agaricomycetes</taxon>
        <taxon>Agaricomycetidae</taxon>
        <taxon>Boletales</taxon>
        <taxon>Sclerodermatineae</taxon>
        <taxon>Pisolithaceae</taxon>
        <taxon>Pisolithus</taxon>
    </lineage>
</organism>
<dbReference type="OrthoDB" id="2686513at2759"/>
<proteinExistence type="predicted"/>
<dbReference type="InParanoid" id="A0A0C3P0T6"/>
<keyword evidence="1" id="KW-0472">Membrane</keyword>
<evidence type="ECO:0000259" key="2">
    <source>
        <dbReference type="Pfam" id="PF20151"/>
    </source>
</evidence>
<feature type="transmembrane region" description="Helical" evidence="1">
    <location>
        <begin position="236"/>
        <end position="257"/>
    </location>
</feature>
<dbReference type="AlphaFoldDB" id="A0A0C3P0T6"/>
<sequence length="321" mass="35259">MSLDIVTTLFVVQFCKLSHPILAFRASSPQCVPPHSAYGTHHPRTALLYYDYALTLGREIELFWKLPRWSWPFVLFIANRYLIVLGHVPLAVYFFWSPGVGSNYSRCNPLLLYNGWLAIVVQAVGGIVMIMRVYALYERSRCVLAMLVFFGVCGILVGAWAVSSLPFSPPAVPTLEFLIGCPGKGLLTFDQGLYLAAAWSGQLLFDMIVFGLTLWRSVSSRTPGKRSISDVLLRDGCLYFAVMSIANLGNIITLLVVNDNVKNIAPSFTNIISATMISRLMLNLRDPSVAGRAVASFPPLSHPSAFASTRGLPGVETTTMG</sequence>
<dbReference type="Proteomes" id="UP000054217">
    <property type="component" value="Unassembled WGS sequence"/>
</dbReference>
<feature type="transmembrane region" description="Helical" evidence="1">
    <location>
        <begin position="116"/>
        <end position="135"/>
    </location>
</feature>
<feature type="transmembrane region" description="Helical" evidence="1">
    <location>
        <begin position="142"/>
        <end position="162"/>
    </location>
</feature>
<dbReference type="Pfam" id="PF20151">
    <property type="entry name" value="DUF6533"/>
    <property type="match status" value="1"/>
</dbReference>
<keyword evidence="1" id="KW-1133">Transmembrane helix</keyword>
<protein>
    <recommendedName>
        <fullName evidence="2">DUF6533 domain-containing protein</fullName>
    </recommendedName>
</protein>
<reference evidence="4" key="2">
    <citation type="submission" date="2015-01" db="EMBL/GenBank/DDBJ databases">
        <title>Evolutionary Origins and Diversification of the Mycorrhizal Mutualists.</title>
        <authorList>
            <consortium name="DOE Joint Genome Institute"/>
            <consortium name="Mycorrhizal Genomics Consortium"/>
            <person name="Kohler A."/>
            <person name="Kuo A."/>
            <person name="Nagy L.G."/>
            <person name="Floudas D."/>
            <person name="Copeland A."/>
            <person name="Barry K.W."/>
            <person name="Cichocki N."/>
            <person name="Veneault-Fourrey C."/>
            <person name="LaButti K."/>
            <person name="Lindquist E.A."/>
            <person name="Lipzen A."/>
            <person name="Lundell T."/>
            <person name="Morin E."/>
            <person name="Murat C."/>
            <person name="Riley R."/>
            <person name="Ohm R."/>
            <person name="Sun H."/>
            <person name="Tunlid A."/>
            <person name="Henrissat B."/>
            <person name="Grigoriev I.V."/>
            <person name="Hibbett D.S."/>
            <person name="Martin F."/>
        </authorList>
    </citation>
    <scope>NUCLEOTIDE SEQUENCE [LARGE SCALE GENOMIC DNA]</scope>
    <source>
        <strain evidence="4">Marx 270</strain>
    </source>
</reference>
<name>A0A0C3P0T6_PISTI</name>
<evidence type="ECO:0000313" key="4">
    <source>
        <dbReference type="Proteomes" id="UP000054217"/>
    </source>
</evidence>
<keyword evidence="1" id="KW-0812">Transmembrane</keyword>
<dbReference type="InterPro" id="IPR045340">
    <property type="entry name" value="DUF6533"/>
</dbReference>
<accession>A0A0C3P0T6</accession>
<keyword evidence="4" id="KW-1185">Reference proteome</keyword>
<dbReference type="HOGENOM" id="CLU_035509_7_3_1"/>
<feature type="domain" description="DUF6533" evidence="2">
    <location>
        <begin position="45"/>
        <end position="85"/>
    </location>
</feature>